<dbReference type="Proteomes" id="UP000646548">
    <property type="component" value="Unassembled WGS sequence"/>
</dbReference>
<dbReference type="Pfam" id="PF00169">
    <property type="entry name" value="PH"/>
    <property type="match status" value="1"/>
</dbReference>
<dbReference type="EMBL" id="WKFB01000170">
    <property type="protein sequence ID" value="KAF6733025.1"/>
    <property type="molecule type" value="Genomic_DNA"/>
</dbReference>
<feature type="domain" description="PH" evidence="2">
    <location>
        <begin position="246"/>
        <end position="348"/>
    </location>
</feature>
<dbReference type="SUPFAM" id="SSF50156">
    <property type="entry name" value="PDZ domain-like"/>
    <property type="match status" value="1"/>
</dbReference>
<evidence type="ECO:0000259" key="3">
    <source>
        <dbReference type="PROSITE" id="PS50106"/>
    </source>
</evidence>
<dbReference type="InterPro" id="IPR001849">
    <property type="entry name" value="PH_domain"/>
</dbReference>
<dbReference type="AlphaFoldDB" id="A0A834FC58"/>
<sequence>MGMRSRLRDQTADYLRSCRRILAEQKAQTKALDKPRKQLSIKVDTANRARTLHRSSSESKEHLKPLPHKDRDTSDHWAKRRKLFKESKQWSSAGGSSITSDITEESVSEDAHSADLALQEHEDRGFYTETFHSSTWIFWGDDASSETSPCQPQHQNSAHLQINKGSGEYPWGFRIQFSKPIVVTEVDTNGAAEEAGLMVGDYVLAVNGVDVTSIPHSEAANLARQGPDVLTLTIGSDIARGPNTPRPPCRGYLHKRTQSGLIKGWRKRWFVLTHDCYLYYYKHKRDEGKRQPLSSVKLEGAEVGPDDSLGKPFVFKCRPQSGTRVYLLCATSNQEMKRWLEAMERAILPITQDHVWVDVTRHNSNLPPLAVKSPDCLGLLHKMDRSKDMWVQHYCILKDACLYLYSGIRATHAQERCSYSEGALRGCSAHARRSPSGVADFPQ</sequence>
<dbReference type="PANTHER" id="PTHR12752:SF2">
    <property type="entry name" value="PDZ AND PLECKSTRIN HOMOLOGY DOMAINS 1"/>
    <property type="match status" value="1"/>
</dbReference>
<evidence type="ECO:0000259" key="2">
    <source>
        <dbReference type="PROSITE" id="PS50003"/>
    </source>
</evidence>
<feature type="compositionally biased region" description="Basic and acidic residues" evidence="1">
    <location>
        <begin position="55"/>
        <end position="75"/>
    </location>
</feature>
<dbReference type="InterPro" id="IPR011993">
    <property type="entry name" value="PH-like_dom_sf"/>
</dbReference>
<feature type="region of interest" description="Disordered" evidence="1">
    <location>
        <begin position="32"/>
        <end position="75"/>
    </location>
</feature>
<dbReference type="InterPro" id="IPR036034">
    <property type="entry name" value="PDZ_sf"/>
</dbReference>
<dbReference type="PANTHER" id="PTHR12752">
    <property type="entry name" value="PHOSPHOINOSITOL 3-PHOSPHATE-BINDING PROTEIN"/>
    <property type="match status" value="1"/>
</dbReference>
<gene>
    <name evidence="4" type="ORF">FQA47_007969</name>
</gene>
<comment type="caution">
    <text evidence="4">The sequence shown here is derived from an EMBL/GenBank/DDBJ whole genome shotgun (WGS) entry which is preliminary data.</text>
</comment>
<name>A0A834FC58_ORYME</name>
<evidence type="ECO:0000256" key="1">
    <source>
        <dbReference type="SAM" id="MobiDB-lite"/>
    </source>
</evidence>
<proteinExistence type="predicted"/>
<dbReference type="Gene3D" id="2.30.42.10">
    <property type="match status" value="1"/>
</dbReference>
<dbReference type="PROSITE" id="PS50106">
    <property type="entry name" value="PDZ"/>
    <property type="match status" value="1"/>
</dbReference>
<protein>
    <submittedName>
        <fullName evidence="4">Pleckstrin homology domain-containing family A member 7</fullName>
    </submittedName>
</protein>
<dbReference type="SMART" id="SM00228">
    <property type="entry name" value="PDZ"/>
    <property type="match status" value="1"/>
</dbReference>
<dbReference type="InterPro" id="IPR001478">
    <property type="entry name" value="PDZ"/>
</dbReference>
<dbReference type="SUPFAM" id="SSF50729">
    <property type="entry name" value="PH domain-like"/>
    <property type="match status" value="2"/>
</dbReference>
<evidence type="ECO:0000313" key="4">
    <source>
        <dbReference type="EMBL" id="KAF6733025.1"/>
    </source>
</evidence>
<organism evidence="4 5">
    <name type="scientific">Oryzias melastigma</name>
    <name type="common">Marine medaka</name>
    <dbReference type="NCBI Taxonomy" id="30732"/>
    <lineage>
        <taxon>Eukaryota</taxon>
        <taxon>Metazoa</taxon>
        <taxon>Chordata</taxon>
        <taxon>Craniata</taxon>
        <taxon>Vertebrata</taxon>
        <taxon>Euteleostomi</taxon>
        <taxon>Actinopterygii</taxon>
        <taxon>Neopterygii</taxon>
        <taxon>Teleostei</taxon>
        <taxon>Neoteleostei</taxon>
        <taxon>Acanthomorphata</taxon>
        <taxon>Ovalentaria</taxon>
        <taxon>Atherinomorphae</taxon>
        <taxon>Beloniformes</taxon>
        <taxon>Adrianichthyidae</taxon>
        <taxon>Oryziinae</taxon>
        <taxon>Oryzias</taxon>
    </lineage>
</organism>
<dbReference type="Pfam" id="PF00595">
    <property type="entry name" value="PDZ"/>
    <property type="match status" value="1"/>
</dbReference>
<evidence type="ECO:0000313" key="5">
    <source>
        <dbReference type="Proteomes" id="UP000646548"/>
    </source>
</evidence>
<dbReference type="Gene3D" id="2.30.29.30">
    <property type="entry name" value="Pleckstrin-homology domain (PH domain)/Phosphotyrosine-binding domain (PTB)"/>
    <property type="match status" value="2"/>
</dbReference>
<dbReference type="PROSITE" id="PS50003">
    <property type="entry name" value="PH_DOMAIN"/>
    <property type="match status" value="1"/>
</dbReference>
<feature type="domain" description="PDZ" evidence="3">
    <location>
        <begin position="159"/>
        <end position="234"/>
    </location>
</feature>
<dbReference type="CDD" id="cd00136">
    <property type="entry name" value="PDZ_canonical"/>
    <property type="match status" value="1"/>
</dbReference>
<accession>A0A834FC58</accession>
<reference evidence="4" key="1">
    <citation type="journal article" name="BMC Genomics">
        <title>Long-read sequencing and de novo genome assembly of marine medaka (Oryzias melastigma).</title>
        <authorList>
            <person name="Liang P."/>
            <person name="Saqib H.S.A."/>
            <person name="Ni X."/>
            <person name="Shen Y."/>
        </authorList>
    </citation>
    <scope>NUCLEOTIDE SEQUENCE</scope>
    <source>
        <strain evidence="4">Bigg-433</strain>
    </source>
</reference>
<dbReference type="SMART" id="SM00233">
    <property type="entry name" value="PH"/>
    <property type="match status" value="1"/>
</dbReference>